<evidence type="ECO:0000313" key="6">
    <source>
        <dbReference type="EMBL" id="TKI87497.1"/>
    </source>
</evidence>
<sequence>MTEKMTRMTQFVKEEIANAITHGIGAILSIPALIILIIHASKHGTASAVVAFTVYGVS</sequence>
<evidence type="ECO:0000256" key="1">
    <source>
        <dbReference type="ARBA" id="ARBA00004141"/>
    </source>
</evidence>
<dbReference type="GO" id="GO:0016020">
    <property type="term" value="C:membrane"/>
    <property type="evidence" value="ECO:0007669"/>
    <property type="project" value="UniProtKB-SubCell"/>
</dbReference>
<feature type="transmembrane region" description="Helical" evidence="5">
    <location>
        <begin position="20"/>
        <end position="38"/>
    </location>
</feature>
<comment type="subcellular location">
    <subcellularLocation>
        <location evidence="1">Membrane</location>
        <topology evidence="1">Multi-pass membrane protein</topology>
    </subcellularLocation>
</comment>
<evidence type="ECO:0000256" key="2">
    <source>
        <dbReference type="ARBA" id="ARBA00022692"/>
    </source>
</evidence>
<accession>A0A9X9A0F2</accession>
<gene>
    <name evidence="6" type="ORF">FC695_38840</name>
</gene>
<evidence type="ECO:0000256" key="3">
    <source>
        <dbReference type="ARBA" id="ARBA00022989"/>
    </source>
</evidence>
<keyword evidence="4 5" id="KW-0472">Membrane</keyword>
<dbReference type="Pfam" id="PF03006">
    <property type="entry name" value="HlyIII"/>
    <property type="match status" value="1"/>
</dbReference>
<dbReference type="AlphaFoldDB" id="A0A9X9A0F2"/>
<keyword evidence="2 5" id="KW-0812">Transmembrane</keyword>
<dbReference type="InterPro" id="IPR004254">
    <property type="entry name" value="AdipoR/HlyIII-related"/>
</dbReference>
<evidence type="ECO:0000256" key="5">
    <source>
        <dbReference type="SAM" id="Phobius"/>
    </source>
</evidence>
<dbReference type="EMBL" id="SZOH01004236">
    <property type="protein sequence ID" value="TKI87497.1"/>
    <property type="molecule type" value="Genomic_DNA"/>
</dbReference>
<comment type="caution">
    <text evidence="6">The sequence shown here is derived from an EMBL/GenBank/DDBJ whole genome shotgun (WGS) entry which is preliminary data.</text>
</comment>
<dbReference type="Proteomes" id="UP000308444">
    <property type="component" value="Unassembled WGS sequence"/>
</dbReference>
<keyword evidence="3 5" id="KW-1133">Transmembrane helix</keyword>
<evidence type="ECO:0000256" key="4">
    <source>
        <dbReference type="ARBA" id="ARBA00023136"/>
    </source>
</evidence>
<feature type="non-terminal residue" evidence="6">
    <location>
        <position position="58"/>
    </location>
</feature>
<protein>
    <submittedName>
        <fullName evidence="6">Hemolysin D</fullName>
    </submittedName>
</protein>
<reference evidence="6 7" key="1">
    <citation type="journal article" date="2019" name="Environ. Microbiol.">
        <title>An active ?-lactamase is a part of an orchestrated cell wall stress resistance network of Bacillus subtilis and related rhizosphere species.</title>
        <authorList>
            <person name="Bucher T."/>
            <person name="Keren-Paz A."/>
            <person name="Hausser J."/>
            <person name="Olender T."/>
            <person name="Cytryn E."/>
            <person name="Kolodkin-Gal I."/>
        </authorList>
    </citation>
    <scope>NUCLEOTIDE SEQUENCE [LARGE SCALE GENOMIC DNA]</scope>
    <source>
        <strain evidence="6 7">I32</strain>
    </source>
</reference>
<name>A0A9X9A0F2_BACCE</name>
<organism evidence="6 7">
    <name type="scientific">Bacillus cereus</name>
    <dbReference type="NCBI Taxonomy" id="1396"/>
    <lineage>
        <taxon>Bacteria</taxon>
        <taxon>Bacillati</taxon>
        <taxon>Bacillota</taxon>
        <taxon>Bacilli</taxon>
        <taxon>Bacillales</taxon>
        <taxon>Bacillaceae</taxon>
        <taxon>Bacillus</taxon>
        <taxon>Bacillus cereus group</taxon>
    </lineage>
</organism>
<evidence type="ECO:0000313" key="7">
    <source>
        <dbReference type="Proteomes" id="UP000308444"/>
    </source>
</evidence>
<proteinExistence type="predicted"/>